<gene>
    <name evidence="3" type="ORF">B0J12DRAFT_790721</name>
</gene>
<dbReference type="InterPro" id="IPR040621">
    <property type="entry name" value="AvrLm4-7"/>
</dbReference>
<sequence length="142" mass="16546">MRFSTLALWLATLFSFFTPSLACKKRYYQYWMEFANCNEGLQPTIKERAARECATFRQPFVDLSAQTQNQLGRDITAELTIAGGTIDEYTDKGNTNCIYYQCTVTAWRYREWQTNMEHRALPSFPGWKLKSRYFGPGTNNCD</sequence>
<protein>
    <recommendedName>
        <fullName evidence="2">Avirulence Effector AvrLm4-7 domain-containing protein</fullName>
    </recommendedName>
</protein>
<keyword evidence="4" id="KW-1185">Reference proteome</keyword>
<feature type="domain" description="Avirulence Effector AvrLm4-7" evidence="2">
    <location>
        <begin position="23"/>
        <end position="121"/>
    </location>
</feature>
<dbReference type="Gene3D" id="3.30.70.2910">
    <property type="match status" value="1"/>
</dbReference>
<evidence type="ECO:0000313" key="3">
    <source>
        <dbReference type="EMBL" id="KAH7015971.1"/>
    </source>
</evidence>
<evidence type="ECO:0000256" key="1">
    <source>
        <dbReference type="SAM" id="SignalP"/>
    </source>
</evidence>
<proteinExistence type="predicted"/>
<reference evidence="3 4" key="1">
    <citation type="journal article" date="2021" name="Nat. Commun.">
        <title>Genetic determinants of endophytism in the Arabidopsis root mycobiome.</title>
        <authorList>
            <person name="Mesny F."/>
            <person name="Miyauchi S."/>
            <person name="Thiergart T."/>
            <person name="Pickel B."/>
            <person name="Atanasova L."/>
            <person name="Karlsson M."/>
            <person name="Huettel B."/>
            <person name="Barry K.W."/>
            <person name="Haridas S."/>
            <person name="Chen C."/>
            <person name="Bauer D."/>
            <person name="Andreopoulos W."/>
            <person name="Pangilinan J."/>
            <person name="LaButti K."/>
            <person name="Riley R."/>
            <person name="Lipzen A."/>
            <person name="Clum A."/>
            <person name="Drula E."/>
            <person name="Henrissat B."/>
            <person name="Kohler A."/>
            <person name="Grigoriev I.V."/>
            <person name="Martin F.M."/>
            <person name="Hacquard S."/>
        </authorList>
    </citation>
    <scope>NUCLEOTIDE SEQUENCE [LARGE SCALE GENOMIC DNA]</scope>
    <source>
        <strain evidence="3 4">MPI-SDFR-AT-0080</strain>
    </source>
</reference>
<dbReference type="EMBL" id="JAGTJR010000076">
    <property type="protein sequence ID" value="KAH7015971.1"/>
    <property type="molecule type" value="Genomic_DNA"/>
</dbReference>
<evidence type="ECO:0000259" key="2">
    <source>
        <dbReference type="Pfam" id="PF18661"/>
    </source>
</evidence>
<feature type="chain" id="PRO_5046222210" description="Avirulence Effector AvrLm4-7 domain-containing protein" evidence="1">
    <location>
        <begin position="23"/>
        <end position="142"/>
    </location>
</feature>
<dbReference type="Proteomes" id="UP000774617">
    <property type="component" value="Unassembled WGS sequence"/>
</dbReference>
<evidence type="ECO:0000313" key="4">
    <source>
        <dbReference type="Proteomes" id="UP000774617"/>
    </source>
</evidence>
<comment type="caution">
    <text evidence="3">The sequence shown here is derived from an EMBL/GenBank/DDBJ whole genome shotgun (WGS) entry which is preliminary data.</text>
</comment>
<accession>A0ABQ8FRQ2</accession>
<organism evidence="3 4">
    <name type="scientific">Macrophomina phaseolina</name>
    <dbReference type="NCBI Taxonomy" id="35725"/>
    <lineage>
        <taxon>Eukaryota</taxon>
        <taxon>Fungi</taxon>
        <taxon>Dikarya</taxon>
        <taxon>Ascomycota</taxon>
        <taxon>Pezizomycotina</taxon>
        <taxon>Dothideomycetes</taxon>
        <taxon>Dothideomycetes incertae sedis</taxon>
        <taxon>Botryosphaeriales</taxon>
        <taxon>Botryosphaeriaceae</taxon>
        <taxon>Macrophomina</taxon>
    </lineage>
</organism>
<keyword evidence="1" id="KW-0732">Signal</keyword>
<name>A0ABQ8FRQ2_9PEZI</name>
<dbReference type="Pfam" id="PF18661">
    <property type="entry name" value="AvrLm4-7"/>
    <property type="match status" value="1"/>
</dbReference>
<feature type="signal peptide" evidence="1">
    <location>
        <begin position="1"/>
        <end position="22"/>
    </location>
</feature>